<evidence type="ECO:0000313" key="5">
    <source>
        <dbReference type="EMBL" id="MBM6499501.1"/>
    </source>
</evidence>
<name>A0ABS2CX52_9FLAO</name>
<evidence type="ECO:0000256" key="2">
    <source>
        <dbReference type="ARBA" id="ARBA00011901"/>
    </source>
</evidence>
<reference evidence="5 6" key="1">
    <citation type="submission" date="2021-02" db="EMBL/GenBank/DDBJ databases">
        <authorList>
            <person name="Jung H.S."/>
            <person name="Chun B.H."/>
            <person name="Jeon C.O."/>
        </authorList>
    </citation>
    <scope>NUCLEOTIDE SEQUENCE [LARGE SCALE GENOMIC DNA]</scope>
    <source>
        <strain evidence="5 6">LMG 25203</strain>
    </source>
</reference>
<dbReference type="SUPFAM" id="SSF53187">
    <property type="entry name" value="Zn-dependent exopeptidases"/>
    <property type="match status" value="1"/>
</dbReference>
<dbReference type="Proteomes" id="UP000759529">
    <property type="component" value="Unassembled WGS sequence"/>
</dbReference>
<evidence type="ECO:0000256" key="1">
    <source>
        <dbReference type="ARBA" id="ARBA00001561"/>
    </source>
</evidence>
<dbReference type="Gene3D" id="3.40.630.40">
    <property type="entry name" value="Zn-dependent exopeptidases"/>
    <property type="match status" value="1"/>
</dbReference>
<dbReference type="EMBL" id="JACSOD020000482">
    <property type="protein sequence ID" value="MBM6499501.1"/>
    <property type="molecule type" value="Genomic_DNA"/>
</dbReference>
<accession>A0ABS2CX52</accession>
<keyword evidence="6" id="KW-1185">Reference proteome</keyword>
<feature type="domain" description="MurNAc-LAA" evidence="4">
    <location>
        <begin position="89"/>
        <end position="246"/>
    </location>
</feature>
<evidence type="ECO:0000313" key="6">
    <source>
        <dbReference type="Proteomes" id="UP000759529"/>
    </source>
</evidence>
<comment type="caution">
    <text evidence="5">The sequence shown here is derived from an EMBL/GenBank/DDBJ whole genome shotgun (WGS) entry which is preliminary data.</text>
</comment>
<proteinExistence type="predicted"/>
<sequence length="387" mass="42925">MNTLKCTKIVFVLTIFFVFTTAFSQSKFKVALDAGHGDHDFGAVYHGHIEKNIALAVVLKVGKILEKNSGIEVIYTRKNDVFVDLIERANIANRADANIFVSVHCNANKNTEASGCETYVMGMSKNASNLEAARKENKVVLLEKDYEQKYKGFDPKSPETLIGLTMMQEEFLDNSIALAGTIQREFIDIGKKSRGVKQAPFMVLHKAYMPRVLIEMGFISNPKEGAILDSEEGQNEIAQSIANAIIAYKKENYGANDNDNIVKPSQKVEEVKVVETPVQKPTITPFEVKKPETKPEVKPEVTSGVVFKVQLSASSKKLDLVPSNFNGLSNISMSSEGTLYKYMYGQTSSYDEAKRLMQEARGKGYTSAFVIAFKDGKKVTVQEALKQ</sequence>
<evidence type="ECO:0000256" key="3">
    <source>
        <dbReference type="ARBA" id="ARBA00022801"/>
    </source>
</evidence>
<dbReference type="PANTHER" id="PTHR30404:SF0">
    <property type="entry name" value="N-ACETYLMURAMOYL-L-ALANINE AMIDASE AMIC"/>
    <property type="match status" value="1"/>
</dbReference>
<evidence type="ECO:0000259" key="4">
    <source>
        <dbReference type="SMART" id="SM00646"/>
    </source>
</evidence>
<dbReference type="Pfam" id="PF01520">
    <property type="entry name" value="Amidase_3"/>
    <property type="match status" value="1"/>
</dbReference>
<dbReference type="EC" id="3.5.1.28" evidence="2"/>
<keyword evidence="3" id="KW-0378">Hydrolase</keyword>
<protein>
    <recommendedName>
        <fullName evidence="2">N-acetylmuramoyl-L-alanine amidase</fullName>
        <ecNumber evidence="2">3.5.1.28</ecNumber>
    </recommendedName>
</protein>
<organism evidence="5 6">
    <name type="scientific">Flavobacterium macrobrachii</name>
    <dbReference type="NCBI Taxonomy" id="591204"/>
    <lineage>
        <taxon>Bacteria</taxon>
        <taxon>Pseudomonadati</taxon>
        <taxon>Bacteroidota</taxon>
        <taxon>Flavobacteriia</taxon>
        <taxon>Flavobacteriales</taxon>
        <taxon>Flavobacteriaceae</taxon>
        <taxon>Flavobacterium</taxon>
    </lineage>
</organism>
<comment type="catalytic activity">
    <reaction evidence="1">
        <text>Hydrolyzes the link between N-acetylmuramoyl residues and L-amino acid residues in certain cell-wall glycopeptides.</text>
        <dbReference type="EC" id="3.5.1.28"/>
    </reaction>
</comment>
<dbReference type="RefSeq" id="WP_187657430.1">
    <property type="nucleotide sequence ID" value="NZ_JACSOD020000482.1"/>
</dbReference>
<dbReference type="CDD" id="cd02696">
    <property type="entry name" value="MurNAc-LAA"/>
    <property type="match status" value="1"/>
</dbReference>
<dbReference type="PANTHER" id="PTHR30404">
    <property type="entry name" value="N-ACETYLMURAMOYL-L-ALANINE AMIDASE"/>
    <property type="match status" value="1"/>
</dbReference>
<dbReference type="InterPro" id="IPR050695">
    <property type="entry name" value="N-acetylmuramoyl_amidase_3"/>
</dbReference>
<gene>
    <name evidence="5" type="ORF">H9X54_009355</name>
</gene>
<dbReference type="InterPro" id="IPR002508">
    <property type="entry name" value="MurNAc-LAA_cat"/>
</dbReference>
<dbReference type="SMART" id="SM00646">
    <property type="entry name" value="Ami_3"/>
    <property type="match status" value="1"/>
</dbReference>